<keyword evidence="1" id="KW-0479">Metal-binding</keyword>
<organism evidence="5 6">
    <name type="scientific">Flavonifractor plautii 1_3_50AFAA</name>
    <dbReference type="NCBI Taxonomy" id="742738"/>
    <lineage>
        <taxon>Bacteria</taxon>
        <taxon>Bacillati</taxon>
        <taxon>Bacillota</taxon>
        <taxon>Clostridia</taxon>
        <taxon>Eubacteriales</taxon>
        <taxon>Oscillospiraceae</taxon>
        <taxon>Flavonifractor</taxon>
    </lineage>
</organism>
<dbReference type="RefSeq" id="WP_021632770.1">
    <property type="nucleotide sequence ID" value="NZ_KN174166.1"/>
</dbReference>
<proteinExistence type="predicted"/>
<dbReference type="GO" id="GO:0051536">
    <property type="term" value="F:iron-sulfur cluster binding"/>
    <property type="evidence" value="ECO:0007669"/>
    <property type="project" value="UniProtKB-KW"/>
</dbReference>
<keyword evidence="2" id="KW-0408">Iron</keyword>
<dbReference type="PANTHER" id="PTHR43312">
    <property type="entry name" value="D-THREO-ALDOSE 1-DEHYDROGENASE"/>
    <property type="match status" value="1"/>
</dbReference>
<dbReference type="InterPro" id="IPR017896">
    <property type="entry name" value="4Fe4S_Fe-S-bd"/>
</dbReference>
<comment type="caution">
    <text evidence="5">The sequence shown here is derived from an EMBL/GenBank/DDBJ whole genome shotgun (WGS) entry which is preliminary data.</text>
</comment>
<feature type="domain" description="4Fe-4S ferredoxin-type" evidence="4">
    <location>
        <begin position="298"/>
        <end position="327"/>
    </location>
</feature>
<dbReference type="Proteomes" id="UP000029585">
    <property type="component" value="Unassembled WGS sequence"/>
</dbReference>
<dbReference type="PATRIC" id="fig|742738.3.peg.3446"/>
<dbReference type="CDD" id="cd19100">
    <property type="entry name" value="AKR_unchar"/>
    <property type="match status" value="1"/>
</dbReference>
<dbReference type="PROSITE" id="PS00198">
    <property type="entry name" value="4FE4S_FER_1"/>
    <property type="match status" value="1"/>
</dbReference>
<protein>
    <recommendedName>
        <fullName evidence="4">4Fe-4S ferredoxin-type domain-containing protein</fullName>
    </recommendedName>
</protein>
<name>A0A096D8G2_FLAPL</name>
<keyword evidence="3" id="KW-0411">Iron-sulfur</keyword>
<evidence type="ECO:0000256" key="1">
    <source>
        <dbReference type="ARBA" id="ARBA00022723"/>
    </source>
</evidence>
<evidence type="ECO:0000256" key="3">
    <source>
        <dbReference type="ARBA" id="ARBA00023014"/>
    </source>
</evidence>
<dbReference type="InterPro" id="IPR017900">
    <property type="entry name" value="4Fe4S_Fe_S_CS"/>
</dbReference>
<gene>
    <name evidence="5" type="ORF">HMPREF9460_03350</name>
</gene>
<dbReference type="InterPro" id="IPR036812">
    <property type="entry name" value="NAD(P)_OxRdtase_dom_sf"/>
</dbReference>
<dbReference type="HOGENOM" id="CLU_023205_3_1_9"/>
<dbReference type="PROSITE" id="PS51379">
    <property type="entry name" value="4FE4S_FER_2"/>
    <property type="match status" value="1"/>
</dbReference>
<dbReference type="InterPro" id="IPR053135">
    <property type="entry name" value="AKR2_Oxidoreductase"/>
</dbReference>
<dbReference type="Pfam" id="PF13534">
    <property type="entry name" value="Fer4_17"/>
    <property type="match status" value="1"/>
</dbReference>
<keyword evidence="6" id="KW-1185">Reference proteome</keyword>
<evidence type="ECO:0000256" key="2">
    <source>
        <dbReference type="ARBA" id="ARBA00023004"/>
    </source>
</evidence>
<dbReference type="GO" id="GO:0046872">
    <property type="term" value="F:metal ion binding"/>
    <property type="evidence" value="ECO:0007669"/>
    <property type="project" value="UniProtKB-KW"/>
</dbReference>
<accession>A0A096D8G2</accession>
<dbReference type="PANTHER" id="PTHR43312:SF1">
    <property type="entry name" value="NADP-DEPENDENT OXIDOREDUCTASE DOMAIN-CONTAINING PROTEIN"/>
    <property type="match status" value="1"/>
</dbReference>
<dbReference type="Pfam" id="PF00248">
    <property type="entry name" value="Aldo_ket_red"/>
    <property type="match status" value="1"/>
</dbReference>
<dbReference type="eggNOG" id="COG1453">
    <property type="taxonomic scope" value="Bacteria"/>
</dbReference>
<dbReference type="SUPFAM" id="SSF51430">
    <property type="entry name" value="NAD(P)-linked oxidoreductase"/>
    <property type="match status" value="1"/>
</dbReference>
<dbReference type="AlphaFoldDB" id="A0A096D8G2"/>
<dbReference type="InterPro" id="IPR023210">
    <property type="entry name" value="NADP_OxRdtase_dom"/>
</dbReference>
<evidence type="ECO:0000259" key="4">
    <source>
        <dbReference type="PROSITE" id="PS51379"/>
    </source>
</evidence>
<evidence type="ECO:0000313" key="6">
    <source>
        <dbReference type="Proteomes" id="UP000029585"/>
    </source>
</evidence>
<sequence length="336" mass="36434">MNYVTLGKTGLKAAVVSFGGIPIQRADGANTKAVVDKLEEYGINYIDTARGYTVSEEYLGAALEGRRDKFILATKSMSRDAASMAADVETSLRNLRTGYIDLYQLHNLPEKDIEKVFGPGGAYEALTAAREAGKIGHIGVTAHSADALKILVEDYADRIETVMFPYNIVEDQGRDVLALAREKGIGTIAMKPLAGGNLDDWELALRYIAASGVIDIMIPGMGSPEEVDRNASVDLAAPLTAEELARCDAVRKELGTQFCRRCGYCAPCPNGIDIPSNFLMANYARKYGLAGWAEQRYKAMPYHAGSCVMCGACEKRCPYGLPIRDMLEGVAKVFGY</sequence>
<reference evidence="5 6" key="1">
    <citation type="submission" date="2011-08" db="EMBL/GenBank/DDBJ databases">
        <title>The Genome Sequence of Clostridium orbiscindens 1_3_50AFAA.</title>
        <authorList>
            <consortium name="The Broad Institute Genome Sequencing Platform"/>
            <person name="Earl A."/>
            <person name="Ward D."/>
            <person name="Feldgarden M."/>
            <person name="Gevers D."/>
            <person name="Daigneault M."/>
            <person name="Strauss J."/>
            <person name="Allen-Vercoe E."/>
            <person name="Young S.K."/>
            <person name="Zeng Q."/>
            <person name="Gargeya S."/>
            <person name="Fitzgerald M."/>
            <person name="Haas B."/>
            <person name="Abouelleil A."/>
            <person name="Alvarado L."/>
            <person name="Arachchi H.M."/>
            <person name="Berlin A."/>
            <person name="Brown A."/>
            <person name="Chapman S.B."/>
            <person name="Chen Z."/>
            <person name="Dunbar C."/>
            <person name="Freedman E."/>
            <person name="Gearin G."/>
            <person name="Gellesch M."/>
            <person name="Goldberg J."/>
            <person name="Griggs A."/>
            <person name="Gujja S."/>
            <person name="Heiman D."/>
            <person name="Howarth C."/>
            <person name="Larson L."/>
            <person name="Lui A."/>
            <person name="MacDonald P.J.P."/>
            <person name="Montmayeur A."/>
            <person name="Murphy C."/>
            <person name="Neiman D."/>
            <person name="Pearson M."/>
            <person name="Priest M."/>
            <person name="Roberts A."/>
            <person name="Saif S."/>
            <person name="Shea T."/>
            <person name="Shenoy N."/>
            <person name="Sisk P."/>
            <person name="Stolte C."/>
            <person name="Sykes S."/>
            <person name="Wortman J."/>
            <person name="Nusbaum C."/>
            <person name="Birren B."/>
        </authorList>
    </citation>
    <scope>NUCLEOTIDE SEQUENCE [LARGE SCALE GENOMIC DNA]</scope>
    <source>
        <strain evidence="5 6">1_3_50AFAA</strain>
    </source>
</reference>
<dbReference type="SUPFAM" id="SSF46548">
    <property type="entry name" value="alpha-helical ferredoxin"/>
    <property type="match status" value="1"/>
</dbReference>
<dbReference type="EMBL" id="ADLO01000102">
    <property type="protein sequence ID" value="KGF53809.1"/>
    <property type="molecule type" value="Genomic_DNA"/>
</dbReference>
<evidence type="ECO:0000313" key="5">
    <source>
        <dbReference type="EMBL" id="KGF53809.1"/>
    </source>
</evidence>
<dbReference type="Gene3D" id="3.20.20.100">
    <property type="entry name" value="NADP-dependent oxidoreductase domain"/>
    <property type="match status" value="1"/>
</dbReference>